<organism evidence="1 2">
    <name type="scientific">Vaccinium darrowii</name>
    <dbReference type="NCBI Taxonomy" id="229202"/>
    <lineage>
        <taxon>Eukaryota</taxon>
        <taxon>Viridiplantae</taxon>
        <taxon>Streptophyta</taxon>
        <taxon>Embryophyta</taxon>
        <taxon>Tracheophyta</taxon>
        <taxon>Spermatophyta</taxon>
        <taxon>Magnoliopsida</taxon>
        <taxon>eudicotyledons</taxon>
        <taxon>Gunneridae</taxon>
        <taxon>Pentapetalae</taxon>
        <taxon>asterids</taxon>
        <taxon>Ericales</taxon>
        <taxon>Ericaceae</taxon>
        <taxon>Vaccinioideae</taxon>
        <taxon>Vaccinieae</taxon>
        <taxon>Vaccinium</taxon>
    </lineage>
</organism>
<sequence length="1133" mass="124352">MGKNPLQLFLHLPLALILFFFASIFEAEQSGFLSMKTDAEALLLFKKAVDKDPKGVLSKWQGNRNPCNWYGVTCNLGRVTQLDLTNCNLAGTISFSAFTSLNMLTLLNLSSNSFTLNSTSLLQLPYGLEQLELSSSGLVGLVPENLFTKYPNLVYVDLSFNNLTGFVPQNLLLYSDKLEILDLSFNNFTGSISDMKIQTCNSLLQLDMSGNNIFDSLPYSLANCSNLKSVDFSYNLLTGNIPQSFGDLKNLQRLDLSHNHLTGWIPSELGNTCDSLLELQLSYNNLTGAIPASFSSCSWLQLLDLSNNNLTGPFPDSILQNFGSLESLQLSNNKISGSFPPSLSYCKKLRIVDFSSNQFSGIISPDLCPGASSLEELRLPDNLITGKIPAELSLCSQLKTIDFSLNYLNGSIPAEIGNLENLEQLIAWYNGLEGNIPAELGKCKNLKNLILNNNNLSGEIPVELFNCGNLEWISLTSNALTGEIPQEFGLLSRLAVLQLANNSLGGEIPRELSNCSSLVWLDLNSNRLTGEIPPNLGRQPGARALGGILSGNTLVFVRNVGNSCKGVGGLLEFAGIRPERLLQVPSLKSCDFTRMYSGAVLSLFTQYQTLEYLDLSYNELRGKIPDEFGNMVALQVLVLSHNHLSGEIPSSLGQLKNLGVFDASSNRLQGHIPDSFSNLSFLVQIDLSNNELTGEIPPRGQLSTLPASQYANNPGLCGVPLAECQSVNNQPATYPSGDGVKEKGKARAASWANSIVLGLLISIASVCILIVWAIAMRARRKEAVELNMLKSLQASHAATTWKIDKEKEPLSINVATFQRNLRKLKFSQLIEATNGFSAASLIGSGGFGEVFKATLKDGSSVAIKKLIRLSCQGDREFMAEMETLGKINHRNLVPLLGYCKIGEERLLVYEFMEFGSLEEMLHGRTKTRDRRILTWEERKKIARGAAKGLCFLHHNCIPHIIHRDMKSSNVLLDQDMEARVSDFGMARLISALDTHLSVSTLAGTPGYVPPEYYQSFRCTAKGDVYSFGVVLLELLTGKRPTDKDDFGDTNLVGWVKMKVREGKGKEVIDPELLSVTKGTPEAEAEEEVKEMERYLEINLQCVDDFPSKRPNMLQVVAMLRELMPGTVNGSNSG</sequence>
<keyword evidence="2" id="KW-1185">Reference proteome</keyword>
<proteinExistence type="predicted"/>
<comment type="caution">
    <text evidence="1">The sequence shown here is derived from an EMBL/GenBank/DDBJ whole genome shotgun (WGS) entry which is preliminary data.</text>
</comment>
<protein>
    <submittedName>
        <fullName evidence="1">Uncharacterized protein</fullName>
    </submittedName>
</protein>
<accession>A0ACB7XG05</accession>
<reference evidence="1 2" key="1">
    <citation type="journal article" date="2021" name="Hortic Res">
        <title>High-quality reference genome and annotation aids understanding of berry development for evergreen blueberry (Vaccinium darrowii).</title>
        <authorList>
            <person name="Yu J."/>
            <person name="Hulse-Kemp A.M."/>
            <person name="Babiker E."/>
            <person name="Staton M."/>
        </authorList>
    </citation>
    <scope>NUCLEOTIDE SEQUENCE [LARGE SCALE GENOMIC DNA]</scope>
    <source>
        <strain evidence="2">cv. NJ 8807/NJ 8810</strain>
        <tissue evidence="1">Young leaf</tissue>
    </source>
</reference>
<name>A0ACB7XG05_9ERIC</name>
<evidence type="ECO:0000313" key="2">
    <source>
        <dbReference type="Proteomes" id="UP000828048"/>
    </source>
</evidence>
<gene>
    <name evidence="1" type="ORF">Vadar_007583</name>
</gene>
<evidence type="ECO:0000313" key="1">
    <source>
        <dbReference type="EMBL" id="KAH7839704.1"/>
    </source>
</evidence>
<dbReference type="Proteomes" id="UP000828048">
    <property type="component" value="Chromosome 10"/>
</dbReference>
<dbReference type="EMBL" id="CM037160">
    <property type="protein sequence ID" value="KAH7839704.1"/>
    <property type="molecule type" value="Genomic_DNA"/>
</dbReference>